<dbReference type="AlphaFoldDB" id="A0AAN5CPJ2"/>
<organism evidence="1 2">
    <name type="scientific">Pristionchus mayeri</name>
    <dbReference type="NCBI Taxonomy" id="1317129"/>
    <lineage>
        <taxon>Eukaryota</taxon>
        <taxon>Metazoa</taxon>
        <taxon>Ecdysozoa</taxon>
        <taxon>Nematoda</taxon>
        <taxon>Chromadorea</taxon>
        <taxon>Rhabditida</taxon>
        <taxon>Rhabditina</taxon>
        <taxon>Diplogasteromorpha</taxon>
        <taxon>Diplogasteroidea</taxon>
        <taxon>Neodiplogasteridae</taxon>
        <taxon>Pristionchus</taxon>
    </lineage>
</organism>
<reference evidence="2" key="1">
    <citation type="submission" date="2022-10" db="EMBL/GenBank/DDBJ databases">
        <title>Genome assembly of Pristionchus species.</title>
        <authorList>
            <person name="Yoshida K."/>
            <person name="Sommer R.J."/>
        </authorList>
    </citation>
    <scope>NUCLEOTIDE SEQUENCE [LARGE SCALE GENOMIC DNA]</scope>
    <source>
        <strain evidence="2">RS5460</strain>
    </source>
</reference>
<protein>
    <submittedName>
        <fullName evidence="1">Uncharacterized protein</fullName>
    </submittedName>
</protein>
<name>A0AAN5CPJ2_9BILA</name>
<comment type="caution">
    <text evidence="1">The sequence shown here is derived from an EMBL/GenBank/DDBJ whole genome shotgun (WGS) entry which is preliminary data.</text>
</comment>
<accession>A0AAN5CPJ2</accession>
<dbReference type="Proteomes" id="UP001328107">
    <property type="component" value="Unassembled WGS sequence"/>
</dbReference>
<evidence type="ECO:0000313" key="2">
    <source>
        <dbReference type="Proteomes" id="UP001328107"/>
    </source>
</evidence>
<evidence type="ECO:0000313" key="1">
    <source>
        <dbReference type="EMBL" id="GMR48321.1"/>
    </source>
</evidence>
<feature type="non-terminal residue" evidence="1">
    <location>
        <position position="1"/>
    </location>
</feature>
<keyword evidence="2" id="KW-1185">Reference proteome</keyword>
<proteinExistence type="predicted"/>
<dbReference type="EMBL" id="BTRK01000004">
    <property type="protein sequence ID" value="GMR48321.1"/>
    <property type="molecule type" value="Genomic_DNA"/>
</dbReference>
<sequence length="62" mass="7114">GHTQSWPRPILLVILIPENLEILAQECHYHVAEFFAFGGMIHLRDVRFVTLGVDSTQNLELK</sequence>
<gene>
    <name evidence="1" type="ORF">PMAYCL1PPCAC_18516</name>
</gene>